<organism evidence="1 2">
    <name type="scientific">Bradyrhizobium elkanii</name>
    <dbReference type="NCBI Taxonomy" id="29448"/>
    <lineage>
        <taxon>Bacteria</taxon>
        <taxon>Pseudomonadati</taxon>
        <taxon>Pseudomonadota</taxon>
        <taxon>Alphaproteobacteria</taxon>
        <taxon>Hyphomicrobiales</taxon>
        <taxon>Nitrobacteraceae</taxon>
        <taxon>Bradyrhizobium</taxon>
    </lineage>
</organism>
<proteinExistence type="predicted"/>
<evidence type="ECO:0000313" key="1">
    <source>
        <dbReference type="EMBL" id="MBP1292672.1"/>
    </source>
</evidence>
<dbReference type="Proteomes" id="UP000673383">
    <property type="component" value="Unassembled WGS sequence"/>
</dbReference>
<dbReference type="RefSeq" id="WP_209944049.1">
    <property type="nucleotide sequence ID" value="NZ_JAFICZ010000001.1"/>
</dbReference>
<protein>
    <submittedName>
        <fullName evidence="1">Uncharacterized protein</fullName>
    </submittedName>
</protein>
<dbReference type="AlphaFoldDB" id="A0A8I2C443"/>
<evidence type="ECO:0000313" key="2">
    <source>
        <dbReference type="Proteomes" id="UP000673383"/>
    </source>
</evidence>
<name>A0A8I2C443_BRAEL</name>
<accession>A0A8I2C443</accession>
<reference evidence="1" key="1">
    <citation type="submission" date="2021-02" db="EMBL/GenBank/DDBJ databases">
        <title>Genomic Encyclopedia of Type Strains, Phase IV (KMG-V): Genome sequencing to study the core and pangenomes of soil and plant-associated prokaryotes.</title>
        <authorList>
            <person name="Whitman W."/>
        </authorList>
    </citation>
    <scope>NUCLEOTIDE SEQUENCE</scope>
    <source>
        <strain evidence="1">USDA 406</strain>
    </source>
</reference>
<sequence length="101" mass="11641">MPQNIWTSCAWMAAAREFASSSFGKIDGEDSTRHFDWQMAIPRREVAMRAEPRCAQCDSEEPKIICLRNPAGERYCGRLCLYKGQEDFIRWFTRSNAEAVS</sequence>
<comment type="caution">
    <text evidence="1">The sequence shown here is derived from an EMBL/GenBank/DDBJ whole genome shotgun (WGS) entry which is preliminary data.</text>
</comment>
<dbReference type="EMBL" id="JAFICZ010000001">
    <property type="protein sequence ID" value="MBP1292672.1"/>
    <property type="molecule type" value="Genomic_DNA"/>
</dbReference>
<gene>
    <name evidence="1" type="ORF">JOH49_002425</name>
</gene>